<evidence type="ECO:0000256" key="10">
    <source>
        <dbReference type="SAM" id="Phobius"/>
    </source>
</evidence>
<evidence type="ECO:0000256" key="6">
    <source>
        <dbReference type="ARBA" id="ARBA00022840"/>
    </source>
</evidence>
<dbReference type="EMBL" id="BSCI01000007">
    <property type="protein sequence ID" value="GLG86839.1"/>
    <property type="molecule type" value="Genomic_DNA"/>
</dbReference>
<organism evidence="12 14">
    <name type="scientific">Coprococcus comes</name>
    <dbReference type="NCBI Taxonomy" id="410072"/>
    <lineage>
        <taxon>Bacteria</taxon>
        <taxon>Bacillati</taxon>
        <taxon>Bacillota</taxon>
        <taxon>Clostridia</taxon>
        <taxon>Lachnospirales</taxon>
        <taxon>Lachnospiraceae</taxon>
        <taxon>Coprococcus</taxon>
    </lineage>
</organism>
<dbReference type="GO" id="GO:0098796">
    <property type="term" value="C:membrane protein complex"/>
    <property type="evidence" value="ECO:0007669"/>
    <property type="project" value="UniProtKB-ARBA"/>
</dbReference>
<evidence type="ECO:0000256" key="8">
    <source>
        <dbReference type="ARBA" id="ARBA00023136"/>
    </source>
</evidence>
<sequence>MLQIQHICKEYRTGTLVQKALDDVSLNFRNNEFVAILGPSGSGKTTFLNIIGGLDRYDSGDLIINGISTKKYKDRDWDSYRNHTIGFVFQSYNLIPHQTVLANVELALTISGIGKEERKKRAIEALKKVGLGEQLHKKPSQMSGGQMQRVAIARALVNDPDILLADEPTGALDTATSVQVMELLKEVAKDRLVVMVTHNPELAEEYATRIVTLKDGKIRSDTDEFYVNEAVMKEPEHKNMGKASMSFLTALSLSFNNLKTKKARTLLTSFAGSIGIIGIALILALSNGVNAYIKSIEEETLSEYPLQIQSTGFDMTSMMVGNMDSGSGSSDKKETKKDGEVKVMQMMTNMFSTMDSNDLKSLKEYLDGGKSGIEDYTSAVEYSYNISPRIYRQNKDGSIRQVNPDKSFESLGISSGASTNSLMSSMMSTNVFYEMPKTEGLYENQYDVKAGRWPQNYNECVLVLTSDGGMSDFLLYTLGLRDQMELDEMIQEFINEEDVNTPADIGNYTYEDILDKTFKLVNVSECYEYDSQYKVWKDKSDNKEYMKKLVDQGEELKIVGIVQASEDANASALTPGIGYPQRLTEHVAKEAAKSEIVKDQLKNPSKNVFTGEPFGTTEEKNGLDADSLFTVDEDALQKAFGFDNSVLSGGFSGDLLSADSVNLENAFRMGGDSLDLSGMINLDQISLDVSGMPQMNLGDMIGSLDLTVKPGGMQKLSEGVMEGYQEYVKFHPEADYSNLAKDFMDYLMTDEAQKILKDNLQEIIESTGGFKITIDQMQELVQRVMEGYQKYAAEKGYTDPDKFGEYLAEYLQTEEAKEIMNTWQQEIFGDTVINITSDQLKKLTKELASSYPAYAAANGKADPTKMGDYFLNYLATADGKQRLMNGLSEVIDMDQLESQLSATMGSYMAKAMGTYTRAISDVLETQITSAMNQIVTQITEEIGNAMQAAMGNVGTHLQNMLGSSMKIDTDAFAKAFQMNMTEDDLKELMTSMTMSATASYDNNLQKLGYVDFANPSQISIYPTDFESKEKVVKILDSYNSRMEKEGKEEQIITYTDIVGTLMSSVTNIVDIISYVLIAFVAISLVVSSIMIGVITYISVLERKKEIGILRAIGASKRNVSQVFNAETVIIGLCAGLIGIGLSLLLLIPGNMIIHAVADNNKINAFLPVLPAIVLILLSIGLTLLGGIIPSRKAAKSDPVTALRTE</sequence>
<keyword evidence="12" id="KW-0378">Hydrolase</keyword>
<reference evidence="12 14" key="1">
    <citation type="submission" date="2015-09" db="EMBL/GenBank/DDBJ databases">
        <authorList>
            <consortium name="Pathogen Informatics"/>
        </authorList>
    </citation>
    <scope>NUCLEOTIDE SEQUENCE [LARGE SCALE GENOMIC DNA]</scope>
    <source>
        <strain evidence="12 14">2789STDY5834866</strain>
    </source>
</reference>
<evidence type="ECO:0000256" key="1">
    <source>
        <dbReference type="ARBA" id="ARBA00004429"/>
    </source>
</evidence>
<dbReference type="AlphaFoldDB" id="A0A173YGX3"/>
<dbReference type="InterPro" id="IPR027417">
    <property type="entry name" value="P-loop_NTPase"/>
</dbReference>
<keyword evidence="7 10" id="KW-1133">Transmembrane helix</keyword>
<dbReference type="InterPro" id="IPR003838">
    <property type="entry name" value="ABC3_permease_C"/>
</dbReference>
<keyword evidence="8 10" id="KW-0472">Membrane</keyword>
<dbReference type="InterPro" id="IPR003439">
    <property type="entry name" value="ABC_transporter-like_ATP-bd"/>
</dbReference>
<dbReference type="InterPro" id="IPR017871">
    <property type="entry name" value="ABC_transporter-like_CS"/>
</dbReference>
<dbReference type="EC" id="3.6.3.-" evidence="12"/>
<evidence type="ECO:0000256" key="5">
    <source>
        <dbReference type="ARBA" id="ARBA00022741"/>
    </source>
</evidence>
<dbReference type="OrthoDB" id="2079174at2"/>
<evidence type="ECO:0000256" key="7">
    <source>
        <dbReference type="ARBA" id="ARBA00022989"/>
    </source>
</evidence>
<evidence type="ECO:0000256" key="2">
    <source>
        <dbReference type="ARBA" id="ARBA00022448"/>
    </source>
</evidence>
<dbReference type="FunFam" id="3.40.50.300:FF:000032">
    <property type="entry name" value="Export ABC transporter ATP-binding protein"/>
    <property type="match status" value="1"/>
</dbReference>
<keyword evidence="6 12" id="KW-0067">ATP-binding</keyword>
<feature type="domain" description="ABC transporter" evidence="11">
    <location>
        <begin position="2"/>
        <end position="240"/>
    </location>
</feature>
<keyword evidence="4 10" id="KW-0812">Transmembrane</keyword>
<dbReference type="CDD" id="cd03255">
    <property type="entry name" value="ABC_MJ0796_LolCDE_FtsE"/>
    <property type="match status" value="1"/>
</dbReference>
<protein>
    <submittedName>
        <fullName evidence="12">Macrolide export ATP-binding/permease protein MacB</fullName>
        <ecNumber evidence="12">3.6.3.-</ecNumber>
    </submittedName>
</protein>
<dbReference type="Proteomes" id="UP000095362">
    <property type="component" value="Unassembled WGS sequence"/>
</dbReference>
<accession>A0A173YGX3</accession>
<dbReference type="InterPro" id="IPR017911">
    <property type="entry name" value="MacB-like_ATP-bd"/>
</dbReference>
<feature type="transmembrane region" description="Helical" evidence="10">
    <location>
        <begin position="266"/>
        <end position="285"/>
    </location>
</feature>
<comment type="similarity">
    <text evidence="9">Belongs to the ABC transporter superfamily. Macrolide exporter (TC 3.A.1.122) family.</text>
</comment>
<dbReference type="Pfam" id="PF02687">
    <property type="entry name" value="FtsX"/>
    <property type="match status" value="1"/>
</dbReference>
<dbReference type="InterPro" id="IPR003593">
    <property type="entry name" value="AAA+_ATPase"/>
</dbReference>
<evidence type="ECO:0000256" key="9">
    <source>
        <dbReference type="ARBA" id="ARBA00038388"/>
    </source>
</evidence>
<dbReference type="PROSITE" id="PS50893">
    <property type="entry name" value="ABC_TRANSPORTER_2"/>
    <property type="match status" value="1"/>
</dbReference>
<comment type="subcellular location">
    <subcellularLocation>
        <location evidence="1">Cell inner membrane</location>
        <topology evidence="1">Multi-pass membrane protein</topology>
    </subcellularLocation>
</comment>
<keyword evidence="5" id="KW-0547">Nucleotide-binding</keyword>
<dbReference type="SMART" id="SM00382">
    <property type="entry name" value="AAA"/>
    <property type="match status" value="1"/>
</dbReference>
<gene>
    <name evidence="12" type="primary">macB_5</name>
    <name evidence="13" type="ORF">comes_13840</name>
    <name evidence="12" type="ORF">ERS852481_00685</name>
</gene>
<dbReference type="PANTHER" id="PTHR42798">
    <property type="entry name" value="LIPOPROTEIN-RELEASING SYSTEM ATP-BINDING PROTEIN LOLD"/>
    <property type="match status" value="1"/>
</dbReference>
<dbReference type="GO" id="GO:0005886">
    <property type="term" value="C:plasma membrane"/>
    <property type="evidence" value="ECO:0007669"/>
    <property type="project" value="UniProtKB-SubCell"/>
</dbReference>
<dbReference type="GO" id="GO:0016887">
    <property type="term" value="F:ATP hydrolysis activity"/>
    <property type="evidence" value="ECO:0007669"/>
    <property type="project" value="InterPro"/>
</dbReference>
<dbReference type="GO" id="GO:0005524">
    <property type="term" value="F:ATP binding"/>
    <property type="evidence" value="ECO:0007669"/>
    <property type="project" value="UniProtKB-KW"/>
</dbReference>
<keyword evidence="3" id="KW-1003">Cell membrane</keyword>
<dbReference type="Pfam" id="PF00005">
    <property type="entry name" value="ABC_tran"/>
    <property type="match status" value="1"/>
</dbReference>
<dbReference type="Gene3D" id="3.40.50.300">
    <property type="entry name" value="P-loop containing nucleotide triphosphate hydrolases"/>
    <property type="match status" value="1"/>
</dbReference>
<evidence type="ECO:0000313" key="14">
    <source>
        <dbReference type="Proteomes" id="UP000095362"/>
    </source>
</evidence>
<feature type="transmembrane region" description="Helical" evidence="10">
    <location>
        <begin position="1167"/>
        <end position="1188"/>
    </location>
</feature>
<dbReference type="PANTHER" id="PTHR42798:SF6">
    <property type="entry name" value="CELL DIVISION ATP-BINDING PROTEIN FTSE"/>
    <property type="match status" value="1"/>
</dbReference>
<name>A0A173YGX3_9FIRM</name>
<dbReference type="SUPFAM" id="SSF52540">
    <property type="entry name" value="P-loop containing nucleoside triphosphate hydrolases"/>
    <property type="match status" value="1"/>
</dbReference>
<dbReference type="EMBL" id="CYZK01000003">
    <property type="protein sequence ID" value="CUN71486.1"/>
    <property type="molecule type" value="Genomic_DNA"/>
</dbReference>
<dbReference type="GO" id="GO:0022857">
    <property type="term" value="F:transmembrane transporter activity"/>
    <property type="evidence" value="ECO:0007669"/>
    <property type="project" value="UniProtKB-ARBA"/>
</dbReference>
<proteinExistence type="inferred from homology"/>
<dbReference type="STRING" id="410072.ERS852525_00867"/>
<reference evidence="13" key="2">
    <citation type="submission" date="2022-09" db="EMBL/GenBank/DDBJ databases">
        <title>Draft genome sequence of Coprococcus comes strain 31264.</title>
        <authorList>
            <person name="Atsushi H."/>
            <person name="Moriya O."/>
            <person name="Mitsuo S."/>
        </authorList>
    </citation>
    <scope>NUCLEOTIDE SEQUENCE</scope>
    <source>
        <strain evidence="13">JCM 31264</strain>
    </source>
</reference>
<dbReference type="PaxDb" id="410072-ERS852525_00867"/>
<evidence type="ECO:0000256" key="3">
    <source>
        <dbReference type="ARBA" id="ARBA00022475"/>
    </source>
</evidence>
<dbReference type="Proteomes" id="UP001145109">
    <property type="component" value="Unassembled WGS sequence"/>
</dbReference>
<keyword evidence="2" id="KW-0813">Transport</keyword>
<evidence type="ECO:0000259" key="11">
    <source>
        <dbReference type="PROSITE" id="PS50893"/>
    </source>
</evidence>
<feature type="transmembrane region" description="Helical" evidence="10">
    <location>
        <begin position="1071"/>
        <end position="1100"/>
    </location>
</feature>
<feature type="transmembrane region" description="Helical" evidence="10">
    <location>
        <begin position="1121"/>
        <end position="1147"/>
    </location>
</feature>
<evidence type="ECO:0000256" key="4">
    <source>
        <dbReference type="ARBA" id="ARBA00022692"/>
    </source>
</evidence>
<reference evidence="13" key="3">
    <citation type="submission" date="2022-11" db="EMBL/GenBank/DDBJ databases">
        <title>Draft genome sequence of Coprococcus comes strain 31264.</title>
        <authorList>
            <person name="Hisatomi A."/>
            <person name="Ohkuma M."/>
            <person name="Sakamoto M."/>
        </authorList>
    </citation>
    <scope>NUCLEOTIDE SEQUENCE</scope>
    <source>
        <strain evidence="13">JCM 31264</strain>
    </source>
</reference>
<dbReference type="PROSITE" id="PS00211">
    <property type="entry name" value="ABC_TRANSPORTER_1"/>
    <property type="match status" value="1"/>
</dbReference>
<evidence type="ECO:0000313" key="12">
    <source>
        <dbReference type="EMBL" id="CUN71486.1"/>
    </source>
</evidence>
<evidence type="ECO:0000313" key="13">
    <source>
        <dbReference type="EMBL" id="GLG86839.1"/>
    </source>
</evidence>
<dbReference type="RefSeq" id="WP_055247224.1">
    <property type="nucleotide sequence ID" value="NZ_BSCI01000007.1"/>
</dbReference>